<keyword evidence="3" id="KW-1185">Reference proteome</keyword>
<organism evidence="2 3">
    <name type="scientific">Novipirellula herctigrandis</name>
    <dbReference type="NCBI Taxonomy" id="2527986"/>
    <lineage>
        <taxon>Bacteria</taxon>
        <taxon>Pseudomonadati</taxon>
        <taxon>Planctomycetota</taxon>
        <taxon>Planctomycetia</taxon>
        <taxon>Pirellulales</taxon>
        <taxon>Pirellulaceae</taxon>
        <taxon>Novipirellula</taxon>
    </lineage>
</organism>
<dbReference type="OrthoDB" id="3182597at2"/>
<gene>
    <name evidence="2" type="ORF">CA13_62290</name>
</gene>
<dbReference type="AlphaFoldDB" id="A0A5C5ZBH2"/>
<dbReference type="RefSeq" id="WP_146402603.1">
    <property type="nucleotide sequence ID" value="NZ_SJPJ01000001.1"/>
</dbReference>
<sequence>MLAFGAPGLMELIIIGVILFIPVAVVVALVVVLTRSRKASGSNPNLKPCPDCGRFVSLRATTCPQCGCPLQREQ</sequence>
<name>A0A5C5ZBH2_9BACT</name>
<evidence type="ECO:0000313" key="2">
    <source>
        <dbReference type="EMBL" id="TWT84749.1"/>
    </source>
</evidence>
<dbReference type="Proteomes" id="UP000315010">
    <property type="component" value="Unassembled WGS sequence"/>
</dbReference>
<feature type="transmembrane region" description="Helical" evidence="1">
    <location>
        <begin position="12"/>
        <end position="33"/>
    </location>
</feature>
<comment type="caution">
    <text evidence="2">The sequence shown here is derived from an EMBL/GenBank/DDBJ whole genome shotgun (WGS) entry which is preliminary data.</text>
</comment>
<proteinExistence type="predicted"/>
<evidence type="ECO:0000313" key="3">
    <source>
        <dbReference type="Proteomes" id="UP000315010"/>
    </source>
</evidence>
<reference evidence="2 3" key="1">
    <citation type="submission" date="2019-02" db="EMBL/GenBank/DDBJ databases">
        <title>Deep-cultivation of Planctomycetes and their phenomic and genomic characterization uncovers novel biology.</title>
        <authorList>
            <person name="Wiegand S."/>
            <person name="Jogler M."/>
            <person name="Boedeker C."/>
            <person name="Pinto D."/>
            <person name="Vollmers J."/>
            <person name="Rivas-Marin E."/>
            <person name="Kohn T."/>
            <person name="Peeters S.H."/>
            <person name="Heuer A."/>
            <person name="Rast P."/>
            <person name="Oberbeckmann S."/>
            <person name="Bunk B."/>
            <person name="Jeske O."/>
            <person name="Meyerdierks A."/>
            <person name="Storesund J.E."/>
            <person name="Kallscheuer N."/>
            <person name="Luecker S."/>
            <person name="Lage O.M."/>
            <person name="Pohl T."/>
            <person name="Merkel B.J."/>
            <person name="Hornburger P."/>
            <person name="Mueller R.-W."/>
            <person name="Bruemmer F."/>
            <person name="Labrenz M."/>
            <person name="Spormann A.M."/>
            <person name="Op Den Camp H."/>
            <person name="Overmann J."/>
            <person name="Amann R."/>
            <person name="Jetten M.S.M."/>
            <person name="Mascher T."/>
            <person name="Medema M.H."/>
            <person name="Devos D.P."/>
            <person name="Kaster A.-K."/>
            <person name="Ovreas L."/>
            <person name="Rohde M."/>
            <person name="Galperin M.Y."/>
            <person name="Jogler C."/>
        </authorList>
    </citation>
    <scope>NUCLEOTIDE SEQUENCE [LARGE SCALE GENOMIC DNA]</scope>
    <source>
        <strain evidence="2 3">CA13</strain>
    </source>
</reference>
<evidence type="ECO:0000256" key="1">
    <source>
        <dbReference type="SAM" id="Phobius"/>
    </source>
</evidence>
<keyword evidence="1" id="KW-0472">Membrane</keyword>
<keyword evidence="1" id="KW-0812">Transmembrane</keyword>
<protein>
    <recommendedName>
        <fullName evidence="4">Zinc-ribbon domain-containing protein</fullName>
    </recommendedName>
</protein>
<keyword evidence="1" id="KW-1133">Transmembrane helix</keyword>
<dbReference type="EMBL" id="SJPJ01000001">
    <property type="protein sequence ID" value="TWT84749.1"/>
    <property type="molecule type" value="Genomic_DNA"/>
</dbReference>
<evidence type="ECO:0008006" key="4">
    <source>
        <dbReference type="Google" id="ProtNLM"/>
    </source>
</evidence>
<accession>A0A5C5ZBH2</accession>